<protein>
    <submittedName>
        <fullName evidence="1">Uncharacterized protein</fullName>
    </submittedName>
</protein>
<organism evidence="1 2">
    <name type="scientific">Ruegeria atlantica</name>
    <dbReference type="NCBI Taxonomy" id="81569"/>
    <lineage>
        <taxon>Bacteria</taxon>
        <taxon>Pseudomonadati</taxon>
        <taxon>Pseudomonadota</taxon>
        <taxon>Alphaproteobacteria</taxon>
        <taxon>Rhodobacterales</taxon>
        <taxon>Roseobacteraceae</taxon>
        <taxon>Ruegeria</taxon>
    </lineage>
</organism>
<proteinExistence type="predicted"/>
<name>A0ABX1W6T0_9RHOB</name>
<dbReference type="Proteomes" id="UP000599383">
    <property type="component" value="Unassembled WGS sequence"/>
</dbReference>
<evidence type="ECO:0000313" key="1">
    <source>
        <dbReference type="EMBL" id="NOD28867.1"/>
    </source>
</evidence>
<gene>
    <name evidence="1" type="ORF">GS617_01165</name>
</gene>
<reference evidence="1 2" key="1">
    <citation type="submission" date="2019-12" db="EMBL/GenBank/DDBJ databases">
        <title>Ruegeria JWLKs population differentiation of coral mucus and skeleton niches.</title>
        <authorList>
            <person name="Luo D."/>
        </authorList>
    </citation>
    <scope>NUCLEOTIDE SEQUENCE [LARGE SCALE GENOMIC DNA]</scope>
    <source>
        <strain evidence="1 2">HKCCD6238</strain>
    </source>
</reference>
<evidence type="ECO:0000313" key="2">
    <source>
        <dbReference type="Proteomes" id="UP000599383"/>
    </source>
</evidence>
<keyword evidence="2" id="KW-1185">Reference proteome</keyword>
<dbReference type="RefSeq" id="WP_171362530.1">
    <property type="nucleotide sequence ID" value="NZ_WVQY01000001.1"/>
</dbReference>
<accession>A0ABX1W6T0</accession>
<comment type="caution">
    <text evidence="1">The sequence shown here is derived from an EMBL/GenBank/DDBJ whole genome shotgun (WGS) entry which is preliminary data.</text>
</comment>
<sequence>MNFKQKIIDNLPDLKLPDLTKKAEISVFLVHNSRDPEDYFFLFDFEEFVDRSNGGYFVRPVLRIFAGRDDFSRTKFAREFREVFAREFDRMRAELAEKKGKRGWLTWDFGLNSALDVIGGLVGNLVLAVALSVGRKVLGEISLPRLLVGKSGEAKLADEIDRTKGKVETALTEIEITIHPELYFHAYRDGHLGKISGMDRDAWPLPSYVRTHLQDEKSSSWW</sequence>
<dbReference type="EMBL" id="WVQY01000001">
    <property type="protein sequence ID" value="NOD28867.1"/>
    <property type="molecule type" value="Genomic_DNA"/>
</dbReference>